<reference evidence="2 4" key="1">
    <citation type="submission" date="2016-10" db="EMBL/GenBank/DDBJ databases">
        <authorList>
            <person name="Varghese N."/>
            <person name="Submissions S."/>
        </authorList>
    </citation>
    <scope>NUCLEOTIDE SEQUENCE [LARGE SCALE GENOMIC DNA]</scope>
    <source>
        <strain evidence="2 4">DSM 17835</strain>
    </source>
</reference>
<dbReference type="EMBL" id="LT629689">
    <property type="protein sequence ID" value="SDF40590.1"/>
    <property type="molecule type" value="Genomic_DNA"/>
</dbReference>
<feature type="transmembrane region" description="Helical" evidence="1">
    <location>
        <begin position="67"/>
        <end position="87"/>
    </location>
</feature>
<dbReference type="RefSeq" id="WP_130926121.1">
    <property type="nucleotide sequence ID" value="NZ_LT629689.1"/>
</dbReference>
<keyword evidence="4" id="KW-1185">Reference proteome</keyword>
<dbReference type="AlphaFoldDB" id="A0A5C5Q8F1"/>
<reference evidence="3 5" key="2">
    <citation type="submission" date="2019-06" db="EMBL/GenBank/DDBJ databases">
        <title>Pseudomonas bimorpha sp. nov. isolated from bovine raw milk and skim milk concentrate.</title>
        <authorList>
            <person name="Hofmann K."/>
            <person name="Huptas C."/>
            <person name="Doll E."/>
            <person name="Scherer S."/>
            <person name="Wenning M."/>
        </authorList>
    </citation>
    <scope>NUCLEOTIDE SEQUENCE [LARGE SCALE GENOMIC DNA]</scope>
    <source>
        <strain evidence="3 5">DSM 17835</strain>
    </source>
</reference>
<feature type="transmembrane region" description="Helical" evidence="1">
    <location>
        <begin position="216"/>
        <end position="239"/>
    </location>
</feature>
<feature type="transmembrane region" description="Helical" evidence="1">
    <location>
        <begin position="94"/>
        <end position="114"/>
    </location>
</feature>
<accession>A0A5C5Q8F1</accession>
<dbReference type="GeneID" id="78554297"/>
<gene>
    <name evidence="3" type="ORF">FIV36_24170</name>
    <name evidence="2" type="ORF">SAMN05216591_2862</name>
</gene>
<evidence type="ECO:0000313" key="3">
    <source>
        <dbReference type="EMBL" id="TWS01550.1"/>
    </source>
</evidence>
<feature type="transmembrane region" description="Helical" evidence="1">
    <location>
        <begin position="160"/>
        <end position="180"/>
    </location>
</feature>
<feature type="transmembrane region" description="Helical" evidence="1">
    <location>
        <begin position="186"/>
        <end position="209"/>
    </location>
</feature>
<keyword evidence="1" id="KW-0472">Membrane</keyword>
<dbReference type="Proteomes" id="UP000182858">
    <property type="component" value="Chromosome I"/>
</dbReference>
<feature type="transmembrane region" description="Helical" evidence="1">
    <location>
        <begin position="254"/>
        <end position="275"/>
    </location>
</feature>
<sequence>MYLIFYLLSSFPALAFNFGLGNVPVRYLALPLLAFFSKIKKNDLLLLCCSVVHFFYCLIVAEIRPFAIIDFSYILSFIYILLGVGVVRKNPHLFRLFVICFWWFNIIYALYQGLVLMLGGSQSWVLMHENTHDLSYTIPVVELFPFLYRVTGLFIESAPFVIYLMITHLAFSILGVSKWLRWINLSFVFLAGAKVGYVFLLLLVVSYLVTRLGFKLLKFMVAGILMLLIFAPVLLNLIVEANSFGSLWVRLSSFYNLFFGFSSSVFGLLFGYGFVSSAQLISGDFEGPMRGIDFFSTYIYANGVLGSLFLLLPLVFWFFCNAHSLTLEQKNLSSLIIFLALLTMGSLLNFQYAYYLFVIAFAADNHERVQVRFEEVG</sequence>
<keyword evidence="1" id="KW-0812">Transmembrane</keyword>
<feature type="transmembrane region" description="Helical" evidence="1">
    <location>
        <begin position="335"/>
        <end position="363"/>
    </location>
</feature>
<evidence type="ECO:0008006" key="6">
    <source>
        <dbReference type="Google" id="ProtNLM"/>
    </source>
</evidence>
<feature type="transmembrane region" description="Helical" evidence="1">
    <location>
        <begin position="44"/>
        <end position="61"/>
    </location>
</feature>
<evidence type="ECO:0000256" key="1">
    <source>
        <dbReference type="SAM" id="Phobius"/>
    </source>
</evidence>
<dbReference type="Proteomes" id="UP000317951">
    <property type="component" value="Unassembled WGS sequence"/>
</dbReference>
<feature type="transmembrane region" description="Helical" evidence="1">
    <location>
        <begin position="295"/>
        <end position="319"/>
    </location>
</feature>
<organism evidence="3 5">
    <name type="scientific">Pseudomonas extremaustralis</name>
    <dbReference type="NCBI Taxonomy" id="359110"/>
    <lineage>
        <taxon>Bacteria</taxon>
        <taxon>Pseudomonadati</taxon>
        <taxon>Pseudomonadota</taxon>
        <taxon>Gammaproteobacteria</taxon>
        <taxon>Pseudomonadales</taxon>
        <taxon>Pseudomonadaceae</taxon>
        <taxon>Pseudomonas</taxon>
    </lineage>
</organism>
<proteinExistence type="predicted"/>
<evidence type="ECO:0000313" key="2">
    <source>
        <dbReference type="EMBL" id="SDF40590.1"/>
    </source>
</evidence>
<dbReference type="EMBL" id="VFET01000026">
    <property type="protein sequence ID" value="TWS01550.1"/>
    <property type="molecule type" value="Genomic_DNA"/>
</dbReference>
<name>A0A5C5Q8F1_9PSED</name>
<keyword evidence="1" id="KW-1133">Transmembrane helix</keyword>
<protein>
    <recommendedName>
        <fullName evidence="6">Polymerase</fullName>
    </recommendedName>
</protein>
<evidence type="ECO:0000313" key="4">
    <source>
        <dbReference type="Proteomes" id="UP000182858"/>
    </source>
</evidence>
<evidence type="ECO:0000313" key="5">
    <source>
        <dbReference type="Proteomes" id="UP000317951"/>
    </source>
</evidence>